<feature type="transmembrane region" description="Helical" evidence="1">
    <location>
        <begin position="77"/>
        <end position="98"/>
    </location>
</feature>
<keyword evidence="3" id="KW-1185">Reference proteome</keyword>
<dbReference type="EMBL" id="CP023737">
    <property type="protein sequence ID" value="ATQ68701.1"/>
    <property type="molecule type" value="Genomic_DNA"/>
</dbReference>
<name>A0A2D2D123_METT3</name>
<evidence type="ECO:0000313" key="3">
    <source>
        <dbReference type="Proteomes" id="UP000230709"/>
    </source>
</evidence>
<evidence type="ECO:0008006" key="4">
    <source>
        <dbReference type="Google" id="ProtNLM"/>
    </source>
</evidence>
<proteinExistence type="predicted"/>
<keyword evidence="1" id="KW-0472">Membrane</keyword>
<protein>
    <recommendedName>
        <fullName evidence="4">DUF3995 domain-containing protein</fullName>
    </recommendedName>
</protein>
<organism evidence="2 3">
    <name type="scientific">Methylosinus trichosporium (strain ATCC 35070 / NCIMB 11131 / UNIQEM 75 / OB3b)</name>
    <dbReference type="NCBI Taxonomy" id="595536"/>
    <lineage>
        <taxon>Bacteria</taxon>
        <taxon>Pseudomonadati</taxon>
        <taxon>Pseudomonadota</taxon>
        <taxon>Alphaproteobacteria</taxon>
        <taxon>Hyphomicrobiales</taxon>
        <taxon>Methylocystaceae</taxon>
        <taxon>Methylosinus</taxon>
    </lineage>
</organism>
<dbReference type="Proteomes" id="UP000230709">
    <property type="component" value="Chromosome"/>
</dbReference>
<reference evidence="3" key="1">
    <citation type="submission" date="2017-10" db="EMBL/GenBank/DDBJ databases">
        <title>Completed PacBio SMRT sequence of Methylosinus trichosporium OB3b reveals presence of a third large plasmid.</title>
        <authorList>
            <person name="Charles T.C."/>
            <person name="Lynch M.D.J."/>
            <person name="Heil J.R."/>
            <person name="Cheng J."/>
        </authorList>
    </citation>
    <scope>NUCLEOTIDE SEQUENCE [LARGE SCALE GENOMIC DNA]</scope>
    <source>
        <strain evidence="3">OB3b</strain>
    </source>
</reference>
<evidence type="ECO:0000256" key="1">
    <source>
        <dbReference type="SAM" id="Phobius"/>
    </source>
</evidence>
<sequence length="107" mass="11093">MTDVLRITIALFLWLAAFSGVYGLHGIACAYDWPAAPIGEASLFRLALVGAWGVALLAQLGLLLALRTARFGAASPFVSYVSVALAVAALVAGIWSLFPTAVLSACL</sequence>
<dbReference type="KEGG" id="mtw:CQW49_13010"/>
<dbReference type="RefSeq" id="WP_003609135.1">
    <property type="nucleotide sequence ID" value="NZ_ADVE02000001.1"/>
</dbReference>
<accession>A0A2D2D123</accession>
<keyword evidence="1" id="KW-0812">Transmembrane</keyword>
<keyword evidence="1" id="KW-1133">Transmembrane helix</keyword>
<dbReference type="AlphaFoldDB" id="A0A2D2D123"/>
<dbReference type="STRING" id="595536.GCA_000178815_02563"/>
<evidence type="ECO:0000313" key="2">
    <source>
        <dbReference type="EMBL" id="ATQ68701.1"/>
    </source>
</evidence>
<feature type="transmembrane region" description="Helical" evidence="1">
    <location>
        <begin position="42"/>
        <end position="65"/>
    </location>
</feature>
<gene>
    <name evidence="2" type="ORF">CQW49_13010</name>
</gene>